<feature type="transmembrane region" description="Helical" evidence="7">
    <location>
        <begin position="331"/>
        <end position="352"/>
    </location>
</feature>
<feature type="transmembrane region" description="Helical" evidence="7">
    <location>
        <begin position="384"/>
        <end position="407"/>
    </location>
</feature>
<evidence type="ECO:0000256" key="7">
    <source>
        <dbReference type="SAM" id="Phobius"/>
    </source>
</evidence>
<feature type="transmembrane region" description="Helical" evidence="7">
    <location>
        <begin position="359"/>
        <end position="378"/>
    </location>
</feature>
<dbReference type="PANTHER" id="PTHR43791">
    <property type="entry name" value="PERMEASE-RELATED"/>
    <property type="match status" value="1"/>
</dbReference>
<name>V5FCA7_BYSSN</name>
<dbReference type="GO" id="GO:0022857">
    <property type="term" value="F:transmembrane transporter activity"/>
    <property type="evidence" value="ECO:0007669"/>
    <property type="project" value="InterPro"/>
</dbReference>
<feature type="transmembrane region" description="Helical" evidence="7">
    <location>
        <begin position="419"/>
        <end position="436"/>
    </location>
</feature>
<evidence type="ECO:0000256" key="5">
    <source>
        <dbReference type="ARBA" id="ARBA00023136"/>
    </source>
</evidence>
<accession>V5FCA7</accession>
<evidence type="ECO:0000256" key="4">
    <source>
        <dbReference type="ARBA" id="ARBA00022989"/>
    </source>
</evidence>
<keyword evidence="5 7" id="KW-0472">Membrane</keyword>
<dbReference type="InterPro" id="IPR011701">
    <property type="entry name" value="MFS"/>
</dbReference>
<feature type="transmembrane region" description="Helical" evidence="7">
    <location>
        <begin position="65"/>
        <end position="85"/>
    </location>
</feature>
<protein>
    <recommendedName>
        <fullName evidence="8">Major facilitator superfamily (MFS) profile domain-containing protein</fullName>
    </recommendedName>
</protein>
<evidence type="ECO:0000259" key="8">
    <source>
        <dbReference type="PROSITE" id="PS50850"/>
    </source>
</evidence>
<dbReference type="GO" id="GO:0016020">
    <property type="term" value="C:membrane"/>
    <property type="evidence" value="ECO:0007669"/>
    <property type="project" value="UniProtKB-SubCell"/>
</dbReference>
<feature type="transmembrane region" description="Helical" evidence="7">
    <location>
        <begin position="294"/>
        <end position="319"/>
    </location>
</feature>
<dbReference type="OrthoDB" id="6730379at2759"/>
<feature type="transmembrane region" description="Helical" evidence="7">
    <location>
        <begin position="138"/>
        <end position="158"/>
    </location>
</feature>
<comment type="subcellular location">
    <subcellularLocation>
        <location evidence="1">Membrane</location>
        <topology evidence="1">Multi-pass membrane protein</topology>
    </subcellularLocation>
</comment>
<comment type="caution">
    <text evidence="9">The sequence shown here is derived from an EMBL/GenBank/DDBJ whole genome shotgun (WGS) entry which is preliminary data.</text>
</comment>
<feature type="transmembrane region" description="Helical" evidence="7">
    <location>
        <begin position="164"/>
        <end position="183"/>
    </location>
</feature>
<dbReference type="eggNOG" id="KOG2533">
    <property type="taxonomic scope" value="Eukaryota"/>
</dbReference>
<feature type="region of interest" description="Disordered" evidence="6">
    <location>
        <begin position="1"/>
        <end position="27"/>
    </location>
</feature>
<evidence type="ECO:0000256" key="2">
    <source>
        <dbReference type="ARBA" id="ARBA00022448"/>
    </source>
</evidence>
<dbReference type="Pfam" id="PF07690">
    <property type="entry name" value="MFS_1"/>
    <property type="match status" value="1"/>
</dbReference>
<keyword evidence="4 7" id="KW-1133">Transmembrane helix</keyword>
<evidence type="ECO:0000256" key="3">
    <source>
        <dbReference type="ARBA" id="ARBA00022692"/>
    </source>
</evidence>
<dbReference type="AlphaFoldDB" id="V5FCA7"/>
<dbReference type="PANTHER" id="PTHR43791:SF41">
    <property type="entry name" value="MAJOR FACILITATOR SUPERFAMILY (MFS) PROFILE DOMAIN-CONTAINING PROTEIN"/>
    <property type="match status" value="1"/>
</dbReference>
<keyword evidence="10" id="KW-1185">Reference proteome</keyword>
<organism evidence="9 10">
    <name type="scientific">Byssochlamys spectabilis (strain No. 5 / NBRC 109023)</name>
    <name type="common">Paecilomyces variotii</name>
    <dbReference type="NCBI Taxonomy" id="1356009"/>
    <lineage>
        <taxon>Eukaryota</taxon>
        <taxon>Fungi</taxon>
        <taxon>Dikarya</taxon>
        <taxon>Ascomycota</taxon>
        <taxon>Pezizomycotina</taxon>
        <taxon>Eurotiomycetes</taxon>
        <taxon>Eurotiomycetidae</taxon>
        <taxon>Eurotiales</taxon>
        <taxon>Thermoascaceae</taxon>
        <taxon>Paecilomyces</taxon>
    </lineage>
</organism>
<feature type="domain" description="Major facilitator superfamily (MFS) profile" evidence="8">
    <location>
        <begin position="67"/>
        <end position="518"/>
    </location>
</feature>
<feature type="transmembrane region" description="Helical" evidence="7">
    <location>
        <begin position="105"/>
        <end position="126"/>
    </location>
</feature>
<evidence type="ECO:0000313" key="10">
    <source>
        <dbReference type="Proteomes" id="UP000018001"/>
    </source>
</evidence>
<feature type="compositionally biased region" description="Basic and acidic residues" evidence="6">
    <location>
        <begin position="1"/>
        <end position="12"/>
    </location>
</feature>
<dbReference type="SUPFAM" id="SSF103473">
    <property type="entry name" value="MFS general substrate transporter"/>
    <property type="match status" value="1"/>
</dbReference>
<keyword evidence="2" id="KW-0813">Transport</keyword>
<dbReference type="HOGENOM" id="CLU_001265_0_5_1"/>
<dbReference type="Gene3D" id="1.20.1250.20">
    <property type="entry name" value="MFS general substrate transporter like domains"/>
    <property type="match status" value="2"/>
</dbReference>
<reference evidence="10" key="1">
    <citation type="journal article" date="2014" name="Genome Announc.">
        <title>Draft genome sequence of the formaldehyde-resistant fungus Byssochlamys spectabilis No. 5 (anamorph Paecilomyces variotii No. 5) (NBRC109023).</title>
        <authorList>
            <person name="Oka T."/>
            <person name="Ekino K."/>
            <person name="Fukuda K."/>
            <person name="Nomura Y."/>
        </authorList>
    </citation>
    <scope>NUCLEOTIDE SEQUENCE [LARGE SCALE GENOMIC DNA]</scope>
    <source>
        <strain evidence="10">No. 5 / NBRC 109023</strain>
    </source>
</reference>
<proteinExistence type="predicted"/>
<dbReference type="InterPro" id="IPR020846">
    <property type="entry name" value="MFS_dom"/>
</dbReference>
<evidence type="ECO:0000313" key="9">
    <source>
        <dbReference type="EMBL" id="GAD94549.1"/>
    </source>
</evidence>
<dbReference type="Proteomes" id="UP000018001">
    <property type="component" value="Unassembled WGS sequence"/>
</dbReference>
<sequence length="518" mass="57860">MDIQTDTDKIQHATDISKPVSHETGEMKQHNLRDMDDAAKWLASAESYPPMTPEQEKRLKKKIDAWMIPLLLFVGTLGAVDKVQISTASLYGFQEDTHMAGQEYSWVGSILPLGMLVGMIPSSYLVHRLPTAKYLSSCSLCWSILTLMYAACGSWAGIMVLRFLMGMFEAVITPGITLLIAGFYKKSEQPPRTAIILSCFSSVINGFWSWVVGQIPDFAPLSKWRYLYLLTGSINVLYSLFILFFLPDSPMNARFLTPQERYYAVQRLSENRTGIESRVWKWSQVREAVLDPKLWLIFLFNIGINIPNGGLITFGSIIINELGFSSTKSALLTMPTGVMSTIAGFVFGLMAAKWHNRRVLCVSIALLLPLMGTALVYGLPRSNIAGQMVGLYLMYAYWGPYVVAISLPQANTAGQTKKTVSYSVLFLGYAAGNLIGPQTFRSDQAPKYTGGVVAMLSCYCVCILLAGLYWVLCFLDNRRKDKLYGKEPTRAVDGSFDELVAGFQDLTDKEQREFRYIL</sequence>
<gene>
    <name evidence="9" type="ORF">PVAR5_3175</name>
</gene>
<feature type="transmembrane region" description="Helical" evidence="7">
    <location>
        <begin position="448"/>
        <end position="472"/>
    </location>
</feature>
<dbReference type="PROSITE" id="PS50850">
    <property type="entry name" value="MFS"/>
    <property type="match status" value="1"/>
</dbReference>
<keyword evidence="3 7" id="KW-0812">Transmembrane</keyword>
<dbReference type="EMBL" id="BAUL01000094">
    <property type="protein sequence ID" value="GAD94549.1"/>
    <property type="molecule type" value="Genomic_DNA"/>
</dbReference>
<feature type="transmembrane region" description="Helical" evidence="7">
    <location>
        <begin position="195"/>
        <end position="213"/>
    </location>
</feature>
<evidence type="ECO:0000256" key="6">
    <source>
        <dbReference type="SAM" id="MobiDB-lite"/>
    </source>
</evidence>
<feature type="transmembrane region" description="Helical" evidence="7">
    <location>
        <begin position="225"/>
        <end position="246"/>
    </location>
</feature>
<dbReference type="InterPro" id="IPR036259">
    <property type="entry name" value="MFS_trans_sf"/>
</dbReference>
<evidence type="ECO:0000256" key="1">
    <source>
        <dbReference type="ARBA" id="ARBA00004141"/>
    </source>
</evidence>
<dbReference type="InParanoid" id="V5FCA7"/>